<keyword evidence="4" id="KW-1185">Reference proteome</keyword>
<organism evidence="3 4">
    <name type="scientific">Cladonia borealis</name>
    <dbReference type="NCBI Taxonomy" id="184061"/>
    <lineage>
        <taxon>Eukaryota</taxon>
        <taxon>Fungi</taxon>
        <taxon>Dikarya</taxon>
        <taxon>Ascomycota</taxon>
        <taxon>Pezizomycotina</taxon>
        <taxon>Lecanoromycetes</taxon>
        <taxon>OSLEUM clade</taxon>
        <taxon>Lecanoromycetidae</taxon>
        <taxon>Lecanorales</taxon>
        <taxon>Lecanorineae</taxon>
        <taxon>Cladoniaceae</taxon>
        <taxon>Cladonia</taxon>
    </lineage>
</organism>
<evidence type="ECO:0000313" key="3">
    <source>
        <dbReference type="EMBL" id="KAK0517156.1"/>
    </source>
</evidence>
<accession>A0AA39RAE3</accession>
<dbReference type="InterPro" id="IPR052618">
    <property type="entry name" value="ComplexI_NDUFA12"/>
</dbReference>
<comment type="caution">
    <text evidence="3">The sequence shown here is derived from an EMBL/GenBank/DDBJ whole genome shotgun (WGS) entry which is preliminary data.</text>
</comment>
<sequence length="223" mass="25747">MTKPYCNFLILQRLSLHISSARSDTTLMSSPASSPFARLWQRWKTLKLPWRRRWLAGTDLVGNTYWYFKPTLSAPNARRILQNNPKIPYSDLDISPMWHQWLRHTRSSPPSLAEQQADVQRQIQLKHNAQLADARWAAKPSVMDKPRRGNLELGVGDGEAEGTVGRRWEEGQKTGRGEVKEKERSEGEERERDKQRANPWKREKGAPGEGFQPEGWTPGPVRR</sequence>
<evidence type="ECO:0000256" key="2">
    <source>
        <dbReference type="SAM" id="MobiDB-lite"/>
    </source>
</evidence>
<dbReference type="PANTHER" id="PTHR32470:SF2">
    <property type="entry name" value="NADH DEHYDROGENASE [UBIQUINONE] 1 ALPHA SUBCOMPLEX ASSEMBLY FACTOR 2"/>
    <property type="match status" value="1"/>
</dbReference>
<dbReference type="GO" id="GO:0005739">
    <property type="term" value="C:mitochondrion"/>
    <property type="evidence" value="ECO:0007669"/>
    <property type="project" value="TreeGrafter"/>
</dbReference>
<protein>
    <recommendedName>
        <fullName evidence="5">NADH dehydrogenase [ubiquinone] 1 alpha subcomplex subunit</fullName>
    </recommendedName>
</protein>
<evidence type="ECO:0000313" key="4">
    <source>
        <dbReference type="Proteomes" id="UP001166286"/>
    </source>
</evidence>
<comment type="similarity">
    <text evidence="1">Belongs to the complex I NDUFA12 subunit family.</text>
</comment>
<reference evidence="3" key="1">
    <citation type="submission" date="2023-03" db="EMBL/GenBank/DDBJ databases">
        <title>Complete genome of Cladonia borealis.</title>
        <authorList>
            <person name="Park H."/>
        </authorList>
    </citation>
    <scope>NUCLEOTIDE SEQUENCE</scope>
    <source>
        <strain evidence="3">ANT050790</strain>
    </source>
</reference>
<dbReference type="EMBL" id="JAFEKC020000001">
    <property type="protein sequence ID" value="KAK0517156.1"/>
    <property type="molecule type" value="Genomic_DNA"/>
</dbReference>
<dbReference type="AlphaFoldDB" id="A0AA39RAE3"/>
<dbReference type="PANTHER" id="PTHR32470">
    <property type="entry name" value="ADH DEHYDROGENASE [UBIQUINONE] 1 ALPHA SUBCOMPLEX ASSEMBLY FACTOR 2"/>
    <property type="match status" value="1"/>
</dbReference>
<dbReference type="InterPro" id="IPR007763">
    <property type="entry name" value="NDUFA12"/>
</dbReference>
<dbReference type="Proteomes" id="UP001166286">
    <property type="component" value="Unassembled WGS sequence"/>
</dbReference>
<dbReference type="GO" id="GO:0045271">
    <property type="term" value="C:respiratory chain complex I"/>
    <property type="evidence" value="ECO:0007669"/>
    <property type="project" value="InterPro"/>
</dbReference>
<name>A0AA39RAE3_9LECA</name>
<proteinExistence type="inferred from homology"/>
<dbReference type="Pfam" id="PF05071">
    <property type="entry name" value="NDUFA12"/>
    <property type="match status" value="1"/>
</dbReference>
<feature type="compositionally biased region" description="Basic and acidic residues" evidence="2">
    <location>
        <begin position="164"/>
        <end position="206"/>
    </location>
</feature>
<gene>
    <name evidence="3" type="ORF">JMJ35_000311</name>
</gene>
<evidence type="ECO:0008006" key="5">
    <source>
        <dbReference type="Google" id="ProtNLM"/>
    </source>
</evidence>
<feature type="region of interest" description="Disordered" evidence="2">
    <location>
        <begin position="139"/>
        <end position="223"/>
    </location>
</feature>
<dbReference type="GO" id="GO:0032981">
    <property type="term" value="P:mitochondrial respiratory chain complex I assembly"/>
    <property type="evidence" value="ECO:0007669"/>
    <property type="project" value="TreeGrafter"/>
</dbReference>
<evidence type="ECO:0000256" key="1">
    <source>
        <dbReference type="ARBA" id="ARBA00007355"/>
    </source>
</evidence>